<feature type="domain" description="SPOR" evidence="6">
    <location>
        <begin position="223"/>
        <end position="301"/>
    </location>
</feature>
<keyword evidence="2 4" id="KW-0456">Lyase</keyword>
<dbReference type="Gene3D" id="3.30.70.1070">
    <property type="entry name" value="Sporulation related repeat"/>
    <property type="match status" value="1"/>
</dbReference>
<comment type="function">
    <text evidence="4">Lytic transglycosylase with a strong preference for naked glycan strands that lack stem peptides.</text>
</comment>
<gene>
    <name evidence="4" type="primary">rlpA</name>
    <name evidence="7" type="ORF">G8770_02205</name>
</gene>
<dbReference type="AlphaFoldDB" id="A0A9E5JT30"/>
<organism evidence="7 8">
    <name type="scientific">Pseudomaricurvus hydrocarbonicus</name>
    <dbReference type="NCBI Taxonomy" id="1470433"/>
    <lineage>
        <taxon>Bacteria</taxon>
        <taxon>Pseudomonadati</taxon>
        <taxon>Pseudomonadota</taxon>
        <taxon>Gammaproteobacteria</taxon>
        <taxon>Cellvibrionales</taxon>
        <taxon>Cellvibrionaceae</taxon>
        <taxon>Pseudomaricurvus</taxon>
    </lineage>
</organism>
<evidence type="ECO:0000256" key="2">
    <source>
        <dbReference type="ARBA" id="ARBA00023239"/>
    </source>
</evidence>
<protein>
    <recommendedName>
        <fullName evidence="4">Endolytic peptidoglycan transglycosylase RlpA</fullName>
        <ecNumber evidence="4">4.2.2.-</ecNumber>
    </recommendedName>
</protein>
<evidence type="ECO:0000256" key="1">
    <source>
        <dbReference type="ARBA" id="ARBA00022729"/>
    </source>
</evidence>
<dbReference type="InterPro" id="IPR034718">
    <property type="entry name" value="RlpA"/>
</dbReference>
<dbReference type="InterPro" id="IPR036680">
    <property type="entry name" value="SPOR-like_sf"/>
</dbReference>
<name>A0A9E5JT30_9GAMM</name>
<dbReference type="GO" id="GO:0071555">
    <property type="term" value="P:cell wall organization"/>
    <property type="evidence" value="ECO:0007669"/>
    <property type="project" value="UniProtKB-KW"/>
</dbReference>
<dbReference type="PANTHER" id="PTHR34183">
    <property type="entry name" value="ENDOLYTIC PEPTIDOGLYCAN TRANSGLYCOSYLASE RLPA"/>
    <property type="match status" value="1"/>
</dbReference>
<dbReference type="GO" id="GO:0042834">
    <property type="term" value="F:peptidoglycan binding"/>
    <property type="evidence" value="ECO:0007669"/>
    <property type="project" value="InterPro"/>
</dbReference>
<evidence type="ECO:0000256" key="5">
    <source>
        <dbReference type="RuleBase" id="RU003495"/>
    </source>
</evidence>
<evidence type="ECO:0000259" key="6">
    <source>
        <dbReference type="PROSITE" id="PS51724"/>
    </source>
</evidence>
<sequence>MLLSACSPISKTTQTAPSDFPPDWHIKDSGPQTPVDVAHIPDAVPRHEVRTKAGNKSPYTVLGKSYRVLPDSRGFVQEGEASWYGNKFHGRRTSNGEVYSMYGMTAAHKTLPIPSYVRVTNLENGRQVVVRVNDRGPFHGGRIIDLTYAAASKLGYLNKGTARVRVETVEPAGAQTGASVAVSYPVAPSAGVQQALVATAQSTSVVESAATVKAPAPRHSAGYELPTNTFLQAGAFSTSTAAEKLRQRIARLTALPVTVTQTKSSPLYRVRVGPIADNLMLMDLRSVLERHQLPSPHLVYD</sequence>
<dbReference type="GO" id="GO:0009279">
    <property type="term" value="C:cell outer membrane"/>
    <property type="evidence" value="ECO:0007669"/>
    <property type="project" value="TreeGrafter"/>
</dbReference>
<reference evidence="7" key="1">
    <citation type="submission" date="2020-03" db="EMBL/GenBank/DDBJ databases">
        <authorList>
            <person name="Guo F."/>
        </authorList>
    </citation>
    <scope>NUCLEOTIDE SEQUENCE</scope>
    <source>
        <strain evidence="7">JCM 30134</strain>
    </source>
</reference>
<evidence type="ECO:0000256" key="4">
    <source>
        <dbReference type="HAMAP-Rule" id="MF_02071"/>
    </source>
</evidence>
<dbReference type="EMBL" id="JAAONZ010000001">
    <property type="protein sequence ID" value="NHO64360.1"/>
    <property type="molecule type" value="Genomic_DNA"/>
</dbReference>
<comment type="similarity">
    <text evidence="4 5">Belongs to the RlpA family.</text>
</comment>
<dbReference type="NCBIfam" id="TIGR00413">
    <property type="entry name" value="rlpA"/>
    <property type="match status" value="1"/>
</dbReference>
<dbReference type="InterPro" id="IPR012997">
    <property type="entry name" value="RplA"/>
</dbReference>
<dbReference type="InterPro" id="IPR036908">
    <property type="entry name" value="RlpA-like_sf"/>
</dbReference>
<dbReference type="PROSITE" id="PS51724">
    <property type="entry name" value="SPOR"/>
    <property type="match status" value="1"/>
</dbReference>
<accession>A0A9E5JT30</accession>
<dbReference type="GO" id="GO:0000270">
    <property type="term" value="P:peptidoglycan metabolic process"/>
    <property type="evidence" value="ECO:0007669"/>
    <property type="project" value="UniProtKB-UniRule"/>
</dbReference>
<keyword evidence="1" id="KW-0732">Signal</keyword>
<dbReference type="InterPro" id="IPR007730">
    <property type="entry name" value="SPOR-like_dom"/>
</dbReference>
<dbReference type="Proteomes" id="UP000787472">
    <property type="component" value="Unassembled WGS sequence"/>
</dbReference>
<evidence type="ECO:0000313" key="8">
    <source>
        <dbReference type="Proteomes" id="UP000787472"/>
    </source>
</evidence>
<evidence type="ECO:0000256" key="3">
    <source>
        <dbReference type="ARBA" id="ARBA00023316"/>
    </source>
</evidence>
<keyword evidence="3 4" id="KW-0961">Cell wall biogenesis/degradation</keyword>
<dbReference type="PANTHER" id="PTHR34183:SF1">
    <property type="entry name" value="ENDOLYTIC PEPTIDOGLYCAN TRANSGLYCOSYLASE RLPA"/>
    <property type="match status" value="1"/>
</dbReference>
<dbReference type="GO" id="GO:0008932">
    <property type="term" value="F:lytic endotransglycosylase activity"/>
    <property type="evidence" value="ECO:0007669"/>
    <property type="project" value="UniProtKB-UniRule"/>
</dbReference>
<proteinExistence type="inferred from homology"/>
<dbReference type="InterPro" id="IPR009009">
    <property type="entry name" value="RlpA-like_DPBB"/>
</dbReference>
<keyword evidence="8" id="KW-1185">Reference proteome</keyword>
<dbReference type="CDD" id="cd22268">
    <property type="entry name" value="DPBB_RlpA-like"/>
    <property type="match status" value="1"/>
</dbReference>
<dbReference type="EC" id="4.2.2.-" evidence="4"/>
<dbReference type="FunFam" id="2.40.40.10:FF:000003">
    <property type="entry name" value="Endolytic peptidoglycan transglycosylase RlpA"/>
    <property type="match status" value="1"/>
</dbReference>
<evidence type="ECO:0000313" key="7">
    <source>
        <dbReference type="EMBL" id="NHO64360.1"/>
    </source>
</evidence>
<dbReference type="SUPFAM" id="SSF110997">
    <property type="entry name" value="Sporulation related repeat"/>
    <property type="match status" value="1"/>
</dbReference>
<dbReference type="Pfam" id="PF05036">
    <property type="entry name" value="SPOR"/>
    <property type="match status" value="1"/>
</dbReference>
<dbReference type="SUPFAM" id="SSF50685">
    <property type="entry name" value="Barwin-like endoglucanases"/>
    <property type="match status" value="1"/>
</dbReference>
<dbReference type="Pfam" id="PF03330">
    <property type="entry name" value="DPBB_1"/>
    <property type="match status" value="1"/>
</dbReference>
<comment type="caution">
    <text evidence="7">The sequence shown here is derived from an EMBL/GenBank/DDBJ whole genome shotgun (WGS) entry which is preliminary data.</text>
</comment>
<dbReference type="Gene3D" id="2.40.40.10">
    <property type="entry name" value="RlpA-like domain"/>
    <property type="match status" value="1"/>
</dbReference>
<dbReference type="HAMAP" id="MF_02071">
    <property type="entry name" value="RlpA"/>
    <property type="match status" value="1"/>
</dbReference>